<dbReference type="PANTHER" id="PTHR42829">
    <property type="entry name" value="NADH-UBIQUINONE OXIDOREDUCTASE CHAIN 5"/>
    <property type="match status" value="1"/>
</dbReference>
<evidence type="ECO:0000256" key="2">
    <source>
        <dbReference type="ARBA" id="ARBA00012944"/>
    </source>
</evidence>
<dbReference type="GO" id="GO:0008137">
    <property type="term" value="F:NADH dehydrogenase (ubiquinone) activity"/>
    <property type="evidence" value="ECO:0007669"/>
    <property type="project" value="UniProtKB-EC"/>
</dbReference>
<feature type="transmembrane region" description="Helical" evidence="8">
    <location>
        <begin position="156"/>
        <end position="174"/>
    </location>
</feature>
<dbReference type="EMBL" id="KJ744205">
    <property type="protein sequence ID" value="AIE43753.1"/>
    <property type="molecule type" value="Genomic_DNA"/>
</dbReference>
<evidence type="ECO:0000256" key="3">
    <source>
        <dbReference type="ARBA" id="ARBA00021096"/>
    </source>
</evidence>
<feature type="transmembrane region" description="Helical" evidence="8">
    <location>
        <begin position="378"/>
        <end position="399"/>
    </location>
</feature>
<dbReference type="GeneID" id="19909503"/>
<reference evidence="11" key="2">
    <citation type="submission" date="2014-04" db="EMBL/GenBank/DDBJ databases">
        <authorList>
            <person name="Harrison E."/>
        </authorList>
    </citation>
    <scope>NUCLEOTIDE SEQUENCE</scope>
</reference>
<evidence type="ECO:0000256" key="7">
    <source>
        <dbReference type="ARBA" id="ARBA00049551"/>
    </source>
</evidence>
<evidence type="ECO:0000313" key="11">
    <source>
        <dbReference type="EMBL" id="AIE43753.1"/>
    </source>
</evidence>
<dbReference type="GO" id="GO:0042773">
    <property type="term" value="P:ATP synthesis coupled electron transport"/>
    <property type="evidence" value="ECO:0007669"/>
    <property type="project" value="InterPro"/>
</dbReference>
<dbReference type="InterPro" id="IPR001516">
    <property type="entry name" value="Proton_antipo_N"/>
</dbReference>
<evidence type="ECO:0000259" key="10">
    <source>
        <dbReference type="Pfam" id="PF00662"/>
    </source>
</evidence>
<dbReference type="InterPro" id="IPR001750">
    <property type="entry name" value="ND/Mrp_TM"/>
</dbReference>
<keyword evidence="8 11" id="KW-0496">Mitochondrion</keyword>
<proteinExistence type="inferred from homology"/>
<dbReference type="PRINTS" id="PR01434">
    <property type="entry name" value="NADHDHGNASE5"/>
</dbReference>
<feature type="transmembrane region" description="Helical" evidence="8">
    <location>
        <begin position="61"/>
        <end position="83"/>
    </location>
</feature>
<dbReference type="GO" id="GO:0015990">
    <property type="term" value="P:electron transport coupled proton transport"/>
    <property type="evidence" value="ECO:0007669"/>
    <property type="project" value="TreeGrafter"/>
</dbReference>
<feature type="transmembrane region" description="Helical" evidence="8">
    <location>
        <begin position="420"/>
        <end position="440"/>
    </location>
</feature>
<gene>
    <name evidence="11" type="primary">ND5</name>
</gene>
<feature type="transmembrane region" description="Helical" evidence="8">
    <location>
        <begin position="244"/>
        <end position="265"/>
    </location>
</feature>
<feature type="transmembrane region" description="Helical" evidence="8">
    <location>
        <begin position="90"/>
        <end position="109"/>
    </location>
</feature>
<keyword evidence="6 8" id="KW-0472">Membrane</keyword>
<comment type="catalytic activity">
    <reaction evidence="7 8">
        <text>a ubiquinone + NADH + 5 H(+)(in) = a ubiquinol + NAD(+) + 4 H(+)(out)</text>
        <dbReference type="Rhea" id="RHEA:29091"/>
        <dbReference type="Rhea" id="RHEA-COMP:9565"/>
        <dbReference type="Rhea" id="RHEA-COMP:9566"/>
        <dbReference type="ChEBI" id="CHEBI:15378"/>
        <dbReference type="ChEBI" id="CHEBI:16389"/>
        <dbReference type="ChEBI" id="CHEBI:17976"/>
        <dbReference type="ChEBI" id="CHEBI:57540"/>
        <dbReference type="ChEBI" id="CHEBI:57945"/>
        <dbReference type="EC" id="7.1.1.2"/>
    </reaction>
</comment>
<dbReference type="GO" id="GO:0016020">
    <property type="term" value="C:membrane"/>
    <property type="evidence" value="ECO:0007669"/>
    <property type="project" value="UniProtKB-SubCell"/>
</dbReference>
<feature type="transmembrane region" description="Helical" evidence="8">
    <location>
        <begin position="300"/>
        <end position="324"/>
    </location>
</feature>
<evidence type="ECO:0000256" key="5">
    <source>
        <dbReference type="ARBA" id="ARBA00022989"/>
    </source>
</evidence>
<feature type="transmembrane region" description="Helical" evidence="8">
    <location>
        <begin position="537"/>
        <end position="561"/>
    </location>
</feature>
<dbReference type="AlphaFoldDB" id="A0A0U1WZE2"/>
<feature type="domain" description="NADH:quinone oxidoreductase/Mrp antiporter transmembrane" evidence="9">
    <location>
        <begin position="111"/>
        <end position="381"/>
    </location>
</feature>
<dbReference type="GO" id="GO:0003954">
    <property type="term" value="F:NADH dehydrogenase activity"/>
    <property type="evidence" value="ECO:0007669"/>
    <property type="project" value="TreeGrafter"/>
</dbReference>
<keyword evidence="5 8" id="KW-1133">Transmembrane helix</keyword>
<dbReference type="Pfam" id="PF00662">
    <property type="entry name" value="Proton_antipo_N"/>
    <property type="match status" value="1"/>
</dbReference>
<dbReference type="CTD" id="4540"/>
<keyword evidence="4 8" id="KW-0812">Transmembrane</keyword>
<keyword evidence="8" id="KW-0520">NAD</keyword>
<keyword evidence="8" id="KW-0830">Ubiquinone</keyword>
<dbReference type="InterPro" id="IPR003945">
    <property type="entry name" value="NU5C-like"/>
</dbReference>
<feature type="domain" description="NADH-Ubiquinone oxidoreductase (complex I) chain 5 N-terminal" evidence="10">
    <location>
        <begin position="49"/>
        <end position="94"/>
    </location>
</feature>
<reference evidence="11" key="1">
    <citation type="journal article" date="2014" name="Mitochondrial DNA">
        <title>Complete mitochondrial genome of the giant African snail, Achatina fulica (Mollusca: Achatinidae): a novel location of putative control regions (CR) in the mitogenome within Pulmonate species.</title>
        <authorList>
            <person name="He Z.P."/>
            <person name="Dai X.B."/>
            <person name="Zhang S."/>
            <person name="Zhi T.T."/>
            <person name="Lun Z.R."/>
            <person name="Wu Z.D."/>
            <person name="Yang T.B."/>
        </authorList>
    </citation>
    <scope>NUCLEOTIDE SEQUENCE</scope>
</reference>
<comment type="similarity">
    <text evidence="8">Belongs to the complex I subunit 5 family.</text>
</comment>
<dbReference type="Pfam" id="PF00361">
    <property type="entry name" value="Proton_antipo_M"/>
    <property type="match status" value="1"/>
</dbReference>
<evidence type="ECO:0000256" key="1">
    <source>
        <dbReference type="ARBA" id="ARBA00004141"/>
    </source>
</evidence>
<protein>
    <recommendedName>
        <fullName evidence="3 8">NADH-ubiquinone oxidoreductase chain 5</fullName>
        <ecNumber evidence="2 8">7.1.1.2</ecNumber>
    </recommendedName>
</protein>
<keyword evidence="8" id="KW-0813">Transport</keyword>
<evidence type="ECO:0000256" key="6">
    <source>
        <dbReference type="ARBA" id="ARBA00023136"/>
    </source>
</evidence>
<dbReference type="EC" id="7.1.1.2" evidence="2 8"/>
<comment type="subcellular location">
    <subcellularLocation>
        <location evidence="1">Membrane</location>
        <topology evidence="1">Multi-pass membrane protein</topology>
    </subcellularLocation>
</comment>
<comment type="function">
    <text evidence="8">Core subunit of the mitochondrial membrane respiratory chain NADH dehydrogenase (Complex I) which catalyzes electron transfer from NADH through the respiratory chain, using ubiquinone as an electron acceptor. Essential for the catalytic activity and assembly of complex I.</text>
</comment>
<evidence type="ECO:0000259" key="9">
    <source>
        <dbReference type="Pfam" id="PF00361"/>
    </source>
</evidence>
<feature type="transmembrane region" description="Helical" evidence="8">
    <location>
        <begin position="336"/>
        <end position="358"/>
    </location>
</feature>
<geneLocation type="mitochondrion" evidence="11"/>
<organism evidence="11">
    <name type="scientific">Lissachatina fulica</name>
    <name type="common">Giant African land snail</name>
    <name type="synonym">Achatina fulica</name>
    <dbReference type="NCBI Taxonomy" id="2315439"/>
    <lineage>
        <taxon>Eukaryota</taxon>
        <taxon>Metazoa</taxon>
        <taxon>Spiralia</taxon>
        <taxon>Lophotrochozoa</taxon>
        <taxon>Mollusca</taxon>
        <taxon>Gastropoda</taxon>
        <taxon>Heterobranchia</taxon>
        <taxon>Euthyneura</taxon>
        <taxon>Panpulmonata</taxon>
        <taxon>Eupulmonata</taxon>
        <taxon>Stylommatophora</taxon>
        <taxon>Helicina</taxon>
        <taxon>Achatinoidea</taxon>
        <taxon>Achatinidae</taxon>
        <taxon>Lissachatina</taxon>
    </lineage>
</organism>
<dbReference type="PANTHER" id="PTHR42829:SF2">
    <property type="entry name" value="NADH-UBIQUINONE OXIDOREDUCTASE CHAIN 5"/>
    <property type="match status" value="1"/>
</dbReference>
<evidence type="ECO:0000256" key="4">
    <source>
        <dbReference type="ARBA" id="ARBA00022692"/>
    </source>
</evidence>
<feature type="transmembrane region" description="Helical" evidence="8">
    <location>
        <begin position="452"/>
        <end position="477"/>
    </location>
</feature>
<evidence type="ECO:0000256" key="8">
    <source>
        <dbReference type="RuleBase" id="RU003404"/>
    </source>
</evidence>
<name>A0A0U1WZE2_LISFU</name>
<dbReference type="RefSeq" id="YP_009049159.1">
    <property type="nucleotide sequence ID" value="NC_024601.1"/>
</dbReference>
<sequence length="563" mass="62022">MQSFNKLKFILWRMPVLLLVMSLLMTFMTWNMFSCSGTLVVELELVDLSSIVFPVTMILDSVSVSFALVVSLVSFCVFLFAVYYMDGDPFFNRFTWLLLLFVTSMMVLIFSGSLFVLLLGWDGLGLSSFALIIYYSSRESLSAGYLTLLVNRLGDCVMIMTMFLFLAAGHFSLFNVSENLYWVVFLMGLSSLTKSAQYPFSSWLPAAMAAPTPVSALVHSSTLVTAGVYLLIRLSLSWEVPCIFSTPLMLLSSVTCMLGGLAAIFENDLKKIIALSTLSQLGVMMYSISMNLVDLALFHLYVHAMFKALLFIGAGTVLMMGFGIQDIRLLGGILKNSPLTSVFFVISSLCLAGVPFTSGFCSKHLILEKMLCSHSCTGLSLIFMVVGSVATAIYSVRLMKIVFGSQVITTTCSPMVNKSFLFFCPMLILGGMGVSGGLLFPSINMAFVDSAFIPGSLSMAFNMILFVGTVIGMYFIFGNGGSTFLTTMFYLTPSSYSMSKVIPNISVMTISLDSGWLEPSVVMNRLLPQLSVYAHYFLLWPSLTKSTMVKVYVVFFLILYYSL</sequence>
<accession>A0A0U1WZE2</accession>